<dbReference type="Proteomes" id="UP001152622">
    <property type="component" value="Chromosome 9"/>
</dbReference>
<comment type="caution">
    <text evidence="2">The sequence shown here is derived from an EMBL/GenBank/DDBJ whole genome shotgun (WGS) entry which is preliminary data.</text>
</comment>
<evidence type="ECO:0000313" key="2">
    <source>
        <dbReference type="EMBL" id="KAJ8350658.1"/>
    </source>
</evidence>
<organism evidence="2 3">
    <name type="scientific">Synaphobranchus kaupii</name>
    <name type="common">Kaup's arrowtooth eel</name>
    <dbReference type="NCBI Taxonomy" id="118154"/>
    <lineage>
        <taxon>Eukaryota</taxon>
        <taxon>Metazoa</taxon>
        <taxon>Chordata</taxon>
        <taxon>Craniata</taxon>
        <taxon>Vertebrata</taxon>
        <taxon>Euteleostomi</taxon>
        <taxon>Actinopterygii</taxon>
        <taxon>Neopterygii</taxon>
        <taxon>Teleostei</taxon>
        <taxon>Anguilliformes</taxon>
        <taxon>Synaphobranchidae</taxon>
        <taxon>Synaphobranchus</taxon>
    </lineage>
</organism>
<dbReference type="AlphaFoldDB" id="A0A9Q1F455"/>
<sequence>MTSKNLTAPRRAGPTCLTTVQRPGTNSSPDASALVKDNGRSLPNLTRKPTRTRGEHASSTQRGPGPGFKPRASFLRDGSANHCTTVPPHAII</sequence>
<feature type="region of interest" description="Disordered" evidence="1">
    <location>
        <begin position="1"/>
        <end position="92"/>
    </location>
</feature>
<evidence type="ECO:0000313" key="3">
    <source>
        <dbReference type="Proteomes" id="UP001152622"/>
    </source>
</evidence>
<name>A0A9Q1F455_SYNKA</name>
<accession>A0A9Q1F455</accession>
<reference evidence="2" key="1">
    <citation type="journal article" date="2023" name="Science">
        <title>Genome structures resolve the early diversification of teleost fishes.</title>
        <authorList>
            <person name="Parey E."/>
            <person name="Louis A."/>
            <person name="Montfort J."/>
            <person name="Bouchez O."/>
            <person name="Roques C."/>
            <person name="Iampietro C."/>
            <person name="Lluch J."/>
            <person name="Castinel A."/>
            <person name="Donnadieu C."/>
            <person name="Desvignes T."/>
            <person name="Floi Bucao C."/>
            <person name="Jouanno E."/>
            <person name="Wen M."/>
            <person name="Mejri S."/>
            <person name="Dirks R."/>
            <person name="Jansen H."/>
            <person name="Henkel C."/>
            <person name="Chen W.J."/>
            <person name="Zahm M."/>
            <person name="Cabau C."/>
            <person name="Klopp C."/>
            <person name="Thompson A.W."/>
            <person name="Robinson-Rechavi M."/>
            <person name="Braasch I."/>
            <person name="Lecointre G."/>
            <person name="Bobe J."/>
            <person name="Postlethwait J.H."/>
            <person name="Berthelot C."/>
            <person name="Roest Crollius H."/>
            <person name="Guiguen Y."/>
        </authorList>
    </citation>
    <scope>NUCLEOTIDE SEQUENCE</scope>
    <source>
        <strain evidence="2">WJC10195</strain>
    </source>
</reference>
<evidence type="ECO:0000256" key="1">
    <source>
        <dbReference type="SAM" id="MobiDB-lite"/>
    </source>
</evidence>
<dbReference type="EMBL" id="JAINUF010000009">
    <property type="protein sequence ID" value="KAJ8350658.1"/>
    <property type="molecule type" value="Genomic_DNA"/>
</dbReference>
<proteinExistence type="predicted"/>
<keyword evidence="3" id="KW-1185">Reference proteome</keyword>
<protein>
    <submittedName>
        <fullName evidence="2">Uncharacterized protein</fullName>
    </submittedName>
</protein>
<feature type="compositionally biased region" description="Polar residues" evidence="1">
    <location>
        <begin position="16"/>
        <end position="30"/>
    </location>
</feature>
<gene>
    <name evidence="2" type="ORF">SKAU_G00257880</name>
</gene>